<organism evidence="2 3">
    <name type="scientific">Amanita thiersii Skay4041</name>
    <dbReference type="NCBI Taxonomy" id="703135"/>
    <lineage>
        <taxon>Eukaryota</taxon>
        <taxon>Fungi</taxon>
        <taxon>Dikarya</taxon>
        <taxon>Basidiomycota</taxon>
        <taxon>Agaricomycotina</taxon>
        <taxon>Agaricomycetes</taxon>
        <taxon>Agaricomycetidae</taxon>
        <taxon>Agaricales</taxon>
        <taxon>Pluteineae</taxon>
        <taxon>Amanitaceae</taxon>
        <taxon>Amanita</taxon>
    </lineage>
</organism>
<dbReference type="Proteomes" id="UP000242287">
    <property type="component" value="Unassembled WGS sequence"/>
</dbReference>
<feature type="compositionally biased region" description="Basic and acidic residues" evidence="1">
    <location>
        <begin position="52"/>
        <end position="72"/>
    </location>
</feature>
<accession>A0A2A9ND54</accession>
<evidence type="ECO:0000313" key="3">
    <source>
        <dbReference type="Proteomes" id="UP000242287"/>
    </source>
</evidence>
<evidence type="ECO:0000313" key="2">
    <source>
        <dbReference type="EMBL" id="PFH45563.1"/>
    </source>
</evidence>
<sequence>MTHKGNTPNTHHLQKLLNELNADNSQKIMKEIHKISNKNRLILAKQQLIKPVKDKPSYAQQAKDKKDPHKDGAGGWKTVGGNNKILRPTILPLPPNIFKFFMTDDELTLPKPKQNEEELTSALNNIISKNIEWLLELGSNHIKSANWSKDPKAIVISMTRNIDKNRTDRLLDGKAAFNTLQEVVLDLFPSATLANRKPRSKLKFHQVPTQHSDGLPMDNGLLYHYIRKHPNFKNVHFSLTPCFERPCPLKPGQMARTEFTKTVICKVFDTKMGLVAKKCLGSLRTRKIA</sequence>
<name>A0A2A9ND54_9AGAR</name>
<reference evidence="2 3" key="1">
    <citation type="submission" date="2014-02" db="EMBL/GenBank/DDBJ databases">
        <title>Transposable element dynamics among asymbiotic and ectomycorrhizal Amanita fungi.</title>
        <authorList>
            <consortium name="DOE Joint Genome Institute"/>
            <person name="Hess J."/>
            <person name="Skrede I."/>
            <person name="Wolfe B."/>
            <person name="LaButti K."/>
            <person name="Ohm R.A."/>
            <person name="Grigoriev I.V."/>
            <person name="Pringle A."/>
        </authorList>
    </citation>
    <scope>NUCLEOTIDE SEQUENCE [LARGE SCALE GENOMIC DNA]</scope>
    <source>
        <strain evidence="2 3">SKay4041</strain>
    </source>
</reference>
<proteinExistence type="predicted"/>
<gene>
    <name evidence="2" type="ORF">AMATHDRAFT_8982</name>
</gene>
<dbReference type="AlphaFoldDB" id="A0A2A9ND54"/>
<keyword evidence="3" id="KW-1185">Reference proteome</keyword>
<evidence type="ECO:0000256" key="1">
    <source>
        <dbReference type="SAM" id="MobiDB-lite"/>
    </source>
</evidence>
<dbReference type="EMBL" id="KZ302339">
    <property type="protein sequence ID" value="PFH45563.1"/>
    <property type="molecule type" value="Genomic_DNA"/>
</dbReference>
<feature type="region of interest" description="Disordered" evidence="1">
    <location>
        <begin position="52"/>
        <end position="79"/>
    </location>
</feature>
<protein>
    <submittedName>
        <fullName evidence="2">Uncharacterized protein</fullName>
    </submittedName>
</protein>